<dbReference type="RefSeq" id="WP_159080643.1">
    <property type="nucleotide sequence ID" value="NZ_BJXA01000112.1"/>
</dbReference>
<name>A0A511MT30_9NOCA</name>
<dbReference type="Proteomes" id="UP000321424">
    <property type="component" value="Unassembled WGS sequence"/>
</dbReference>
<comment type="caution">
    <text evidence="1">The sequence shown here is derived from an EMBL/GenBank/DDBJ whole genome shotgun (WGS) entry which is preliminary data.</text>
</comment>
<evidence type="ECO:0000313" key="2">
    <source>
        <dbReference type="Proteomes" id="UP000321424"/>
    </source>
</evidence>
<keyword evidence="2" id="KW-1185">Reference proteome</keyword>
<reference evidence="1 2" key="1">
    <citation type="submission" date="2019-07" db="EMBL/GenBank/DDBJ databases">
        <title>Whole genome shotgun sequence of Nocardia ninae NBRC 108245.</title>
        <authorList>
            <person name="Hosoyama A."/>
            <person name="Uohara A."/>
            <person name="Ohji S."/>
            <person name="Ichikawa N."/>
        </authorList>
    </citation>
    <scope>NUCLEOTIDE SEQUENCE [LARGE SCALE GENOMIC DNA]</scope>
    <source>
        <strain evidence="1 2">NBRC 108245</strain>
    </source>
</reference>
<proteinExistence type="predicted"/>
<evidence type="ECO:0000313" key="1">
    <source>
        <dbReference type="EMBL" id="GEM43739.1"/>
    </source>
</evidence>
<dbReference type="AlphaFoldDB" id="A0A511MT30"/>
<sequence>MSAVTVAVIIGFVCCALLIRALGARRDERHVPGLVVDGDRTRVAEPGAFDVR</sequence>
<organism evidence="1 2">
    <name type="scientific">Nocardia ninae NBRC 108245</name>
    <dbReference type="NCBI Taxonomy" id="1210091"/>
    <lineage>
        <taxon>Bacteria</taxon>
        <taxon>Bacillati</taxon>
        <taxon>Actinomycetota</taxon>
        <taxon>Actinomycetes</taxon>
        <taxon>Mycobacteriales</taxon>
        <taxon>Nocardiaceae</taxon>
        <taxon>Nocardia</taxon>
    </lineage>
</organism>
<accession>A0A511MT30</accession>
<gene>
    <name evidence="1" type="ORF">NN4_82580</name>
</gene>
<protein>
    <submittedName>
        <fullName evidence="1">Uncharacterized protein</fullName>
    </submittedName>
</protein>
<dbReference type="EMBL" id="BJXA01000112">
    <property type="protein sequence ID" value="GEM43739.1"/>
    <property type="molecule type" value="Genomic_DNA"/>
</dbReference>